<dbReference type="InterPro" id="IPR001436">
    <property type="entry name" value="Alpha-crystallin/sHSP_animal"/>
</dbReference>
<feature type="region of interest" description="Disordered" evidence="3">
    <location>
        <begin position="83"/>
        <end position="117"/>
    </location>
</feature>
<evidence type="ECO:0000313" key="6">
    <source>
        <dbReference type="Proteomes" id="UP001152320"/>
    </source>
</evidence>
<dbReference type="SUPFAM" id="SSF49764">
    <property type="entry name" value="HSP20-like chaperones"/>
    <property type="match status" value="1"/>
</dbReference>
<feature type="region of interest" description="Disordered" evidence="3">
    <location>
        <begin position="211"/>
        <end position="259"/>
    </location>
</feature>
<dbReference type="OrthoDB" id="1431247at2759"/>
<sequence>MSSFRLIPTFRLARRLAQEVSPWGHHLDRWTMGPWRYGGWGHHHGMMPFFGPTQLSRVLDEHFRLFDNLNRLEALWYEESHPQAQVDKASSGESNSSSKTEKGTAEASTLGQEVSPKEEARSDIFKVSLKLGNAFKPEEIKVRVIGRCLQVEGKHEKRGDDGHYVHRQFAHSYNLPRDVDDTNLVSTLSAEGILNIEAPRLQLEDVQAERHIPIQHEERPVEKEGTNSVKASAEGETESHSQPEADVKVESEGEPNDQK</sequence>
<dbReference type="Pfam" id="PF00011">
    <property type="entry name" value="HSP20"/>
    <property type="match status" value="1"/>
</dbReference>
<comment type="caution">
    <text evidence="5">The sequence shown here is derived from an EMBL/GenBank/DDBJ whole genome shotgun (WGS) entry which is preliminary data.</text>
</comment>
<dbReference type="GO" id="GO:0042026">
    <property type="term" value="P:protein refolding"/>
    <property type="evidence" value="ECO:0007669"/>
    <property type="project" value="TreeGrafter"/>
</dbReference>
<dbReference type="GO" id="GO:0005737">
    <property type="term" value="C:cytoplasm"/>
    <property type="evidence" value="ECO:0007669"/>
    <property type="project" value="TreeGrafter"/>
</dbReference>
<dbReference type="GO" id="GO:0051082">
    <property type="term" value="F:unfolded protein binding"/>
    <property type="evidence" value="ECO:0007669"/>
    <property type="project" value="TreeGrafter"/>
</dbReference>
<reference evidence="5" key="1">
    <citation type="submission" date="2021-10" db="EMBL/GenBank/DDBJ databases">
        <title>Tropical sea cucumber genome reveals ecological adaptation and Cuvierian tubules defense mechanism.</title>
        <authorList>
            <person name="Chen T."/>
        </authorList>
    </citation>
    <scope>NUCLEOTIDE SEQUENCE</scope>
    <source>
        <strain evidence="5">Nanhai2018</strain>
        <tissue evidence="5">Muscle</tissue>
    </source>
</reference>
<dbReference type="Gene3D" id="2.60.40.790">
    <property type="match status" value="1"/>
</dbReference>
<organism evidence="5 6">
    <name type="scientific">Holothuria leucospilota</name>
    <name type="common">Black long sea cucumber</name>
    <name type="synonym">Mertensiothuria leucospilota</name>
    <dbReference type="NCBI Taxonomy" id="206669"/>
    <lineage>
        <taxon>Eukaryota</taxon>
        <taxon>Metazoa</taxon>
        <taxon>Echinodermata</taxon>
        <taxon>Eleutherozoa</taxon>
        <taxon>Echinozoa</taxon>
        <taxon>Holothuroidea</taxon>
        <taxon>Aspidochirotacea</taxon>
        <taxon>Aspidochirotida</taxon>
        <taxon>Holothuriidae</taxon>
        <taxon>Holothuria</taxon>
    </lineage>
</organism>
<dbReference type="GO" id="GO:0005634">
    <property type="term" value="C:nucleus"/>
    <property type="evidence" value="ECO:0007669"/>
    <property type="project" value="TreeGrafter"/>
</dbReference>
<dbReference type="CDD" id="cd06526">
    <property type="entry name" value="metazoan_ACD"/>
    <property type="match status" value="1"/>
</dbReference>
<dbReference type="PANTHER" id="PTHR45640">
    <property type="entry name" value="HEAT SHOCK PROTEIN HSP-12.2-RELATED"/>
    <property type="match status" value="1"/>
</dbReference>
<dbReference type="PROSITE" id="PS01031">
    <property type="entry name" value="SHSP"/>
    <property type="match status" value="1"/>
</dbReference>
<evidence type="ECO:0000313" key="5">
    <source>
        <dbReference type="EMBL" id="KAJ8028801.1"/>
    </source>
</evidence>
<dbReference type="GO" id="GO:0009408">
    <property type="term" value="P:response to heat"/>
    <property type="evidence" value="ECO:0007669"/>
    <property type="project" value="TreeGrafter"/>
</dbReference>
<evidence type="ECO:0000256" key="2">
    <source>
        <dbReference type="RuleBase" id="RU003616"/>
    </source>
</evidence>
<dbReference type="AlphaFoldDB" id="A0A9Q1H1P8"/>
<dbReference type="Proteomes" id="UP001152320">
    <property type="component" value="Chromosome 15"/>
</dbReference>
<feature type="compositionally biased region" description="Basic and acidic residues" evidence="3">
    <location>
        <begin position="211"/>
        <end position="225"/>
    </location>
</feature>
<evidence type="ECO:0000256" key="3">
    <source>
        <dbReference type="SAM" id="MobiDB-lite"/>
    </source>
</evidence>
<accession>A0A9Q1H1P8</accession>
<dbReference type="EMBL" id="JAIZAY010000015">
    <property type="protein sequence ID" value="KAJ8028801.1"/>
    <property type="molecule type" value="Genomic_DNA"/>
</dbReference>
<evidence type="ECO:0000259" key="4">
    <source>
        <dbReference type="PROSITE" id="PS01031"/>
    </source>
</evidence>
<feature type="compositionally biased region" description="Basic and acidic residues" evidence="3">
    <location>
        <begin position="237"/>
        <end position="259"/>
    </location>
</feature>
<gene>
    <name evidence="5" type="ORF">HOLleu_31142</name>
</gene>
<comment type="similarity">
    <text evidence="1 2">Belongs to the small heat shock protein (HSP20) family.</text>
</comment>
<protein>
    <submittedName>
        <fullName evidence="5">Alpha-crystallin B chain</fullName>
    </submittedName>
</protein>
<proteinExistence type="inferred from homology"/>
<name>A0A9Q1H1P8_HOLLE</name>
<keyword evidence="6" id="KW-1185">Reference proteome</keyword>
<dbReference type="InterPro" id="IPR002068">
    <property type="entry name" value="A-crystallin/Hsp20_dom"/>
</dbReference>
<feature type="domain" description="SHSP" evidence="4">
    <location>
        <begin position="105"/>
        <end position="217"/>
    </location>
</feature>
<dbReference type="PRINTS" id="PR00299">
    <property type="entry name" value="ACRYSTALLIN"/>
</dbReference>
<dbReference type="InterPro" id="IPR008978">
    <property type="entry name" value="HSP20-like_chaperone"/>
</dbReference>
<dbReference type="PANTHER" id="PTHR45640:SF26">
    <property type="entry name" value="RE23625P"/>
    <property type="match status" value="1"/>
</dbReference>
<evidence type="ECO:0000256" key="1">
    <source>
        <dbReference type="PROSITE-ProRule" id="PRU00285"/>
    </source>
</evidence>